<evidence type="ECO:0000256" key="4">
    <source>
        <dbReference type="ARBA" id="ARBA00023136"/>
    </source>
</evidence>
<accession>A0A0F3NM54</accession>
<dbReference type="Proteomes" id="UP000033562">
    <property type="component" value="Unassembled WGS sequence"/>
</dbReference>
<evidence type="ECO:0000256" key="2">
    <source>
        <dbReference type="ARBA" id="ARBA00022692"/>
    </source>
</evidence>
<feature type="transmembrane region" description="Helical" evidence="5">
    <location>
        <begin position="89"/>
        <end position="108"/>
    </location>
</feature>
<reference evidence="7 8" key="1">
    <citation type="submission" date="2015-02" db="EMBL/GenBank/DDBJ databases">
        <title>Genome Sequencing of Rickettsiales.</title>
        <authorList>
            <person name="Daugherty S.C."/>
            <person name="Su Q."/>
            <person name="Abolude K."/>
            <person name="Beier-Sexton M."/>
            <person name="Carlyon J.A."/>
            <person name="Carter R."/>
            <person name="Day N.P."/>
            <person name="Dumler S.J."/>
            <person name="Dyachenko V."/>
            <person name="Godinez A."/>
            <person name="Kurtti T.J."/>
            <person name="Lichay M."/>
            <person name="Mullins K.E."/>
            <person name="Ott S."/>
            <person name="Pappas-Brown V."/>
            <person name="Paris D.H."/>
            <person name="Patel P."/>
            <person name="Richards A.L."/>
            <person name="Sadzewicz L."/>
            <person name="Sears K."/>
            <person name="Seidman D."/>
            <person name="Sengamalay N."/>
            <person name="Stenos J."/>
            <person name="Tallon L.J."/>
            <person name="Vincent G."/>
            <person name="Fraser C.M."/>
            <person name="Munderloh U."/>
            <person name="Dunning-Hotopp J.C."/>
        </authorList>
    </citation>
    <scope>NUCLEOTIDE SEQUENCE [LARGE SCALE GENOMIC DNA]</scope>
    <source>
        <strain evidence="7 8">RAC413</strain>
    </source>
</reference>
<sequence length="164" mass="18753">MNILATIPQRIFANVIDSTILLIFIFPFSLISLDLPCIFLLYSITVNCSYYTYFLSSSTQATLGQKLLNIHTAKCNNNKIDTQTAFDRTLSEFLCPIIIMILTQIVNIAHKSSFIVITALFAQIVILVMYVYWYSIAIFSQKRQTFHDILFDTIVVTGKFTNKK</sequence>
<proteinExistence type="predicted"/>
<dbReference type="Pfam" id="PF06271">
    <property type="entry name" value="RDD"/>
    <property type="match status" value="1"/>
</dbReference>
<dbReference type="OrthoDB" id="7163229at2"/>
<dbReference type="PATRIC" id="fig|1359163.3.peg.499"/>
<evidence type="ECO:0000256" key="3">
    <source>
        <dbReference type="ARBA" id="ARBA00022989"/>
    </source>
</evidence>
<keyword evidence="4 5" id="KW-0472">Membrane</keyword>
<name>A0A0F3NM54_9RICK</name>
<keyword evidence="2 5" id="KW-0812">Transmembrane</keyword>
<comment type="caution">
    <text evidence="7">The sequence shown here is derived from an EMBL/GenBank/DDBJ whole genome shotgun (WGS) entry which is preliminary data.</text>
</comment>
<evidence type="ECO:0000313" key="7">
    <source>
        <dbReference type="EMBL" id="KJV69133.1"/>
    </source>
</evidence>
<feature type="transmembrane region" description="Helical" evidence="5">
    <location>
        <begin position="114"/>
        <end position="133"/>
    </location>
</feature>
<evidence type="ECO:0000313" key="8">
    <source>
        <dbReference type="Proteomes" id="UP000033562"/>
    </source>
</evidence>
<organism evidence="7 8">
    <name type="scientific">Candidatus Neoehrlichia procyonis str. RAC413</name>
    <dbReference type="NCBI Taxonomy" id="1359163"/>
    <lineage>
        <taxon>Bacteria</taxon>
        <taxon>Pseudomonadati</taxon>
        <taxon>Pseudomonadota</taxon>
        <taxon>Alphaproteobacteria</taxon>
        <taxon>Rickettsiales</taxon>
        <taxon>Anaplasmataceae</taxon>
        <taxon>Candidatus Neoehrlichia</taxon>
    </lineage>
</organism>
<dbReference type="RefSeq" id="WP_045808915.1">
    <property type="nucleotide sequence ID" value="NZ_LANX01000001.1"/>
</dbReference>
<dbReference type="InterPro" id="IPR010432">
    <property type="entry name" value="RDD"/>
</dbReference>
<gene>
    <name evidence="7" type="ORF">NLO413_0509</name>
</gene>
<feature type="domain" description="RDD" evidence="6">
    <location>
        <begin position="5"/>
        <end position="150"/>
    </location>
</feature>
<keyword evidence="3 5" id="KW-1133">Transmembrane helix</keyword>
<comment type="subcellular location">
    <subcellularLocation>
        <location evidence="1">Membrane</location>
        <topology evidence="1">Multi-pass membrane protein</topology>
    </subcellularLocation>
</comment>
<feature type="transmembrane region" description="Helical" evidence="5">
    <location>
        <begin position="20"/>
        <end position="44"/>
    </location>
</feature>
<evidence type="ECO:0000256" key="5">
    <source>
        <dbReference type="SAM" id="Phobius"/>
    </source>
</evidence>
<evidence type="ECO:0000259" key="6">
    <source>
        <dbReference type="Pfam" id="PF06271"/>
    </source>
</evidence>
<dbReference type="EMBL" id="LANX01000001">
    <property type="protein sequence ID" value="KJV69133.1"/>
    <property type="molecule type" value="Genomic_DNA"/>
</dbReference>
<dbReference type="STRING" id="1359163.NLO413_0509"/>
<evidence type="ECO:0000256" key="1">
    <source>
        <dbReference type="ARBA" id="ARBA00004141"/>
    </source>
</evidence>
<protein>
    <submittedName>
        <fullName evidence="7">RDD family protein</fullName>
    </submittedName>
</protein>
<keyword evidence="8" id="KW-1185">Reference proteome</keyword>
<dbReference type="GO" id="GO:0016020">
    <property type="term" value="C:membrane"/>
    <property type="evidence" value="ECO:0007669"/>
    <property type="project" value="UniProtKB-SubCell"/>
</dbReference>
<dbReference type="AlphaFoldDB" id="A0A0F3NM54"/>